<name>A0ABD6D1V2_9EURY</name>
<dbReference type="AlphaFoldDB" id="A0ABD6D1V2"/>
<accession>A0ABD6D1V2</accession>
<dbReference type="RefSeq" id="WP_256404879.1">
    <property type="nucleotide sequence ID" value="NZ_CP187151.1"/>
</dbReference>
<protein>
    <recommendedName>
        <fullName evidence="3">MAE-28990/MAE-18760-like HEPN domain-containing protein</fullName>
    </recommendedName>
</protein>
<comment type="caution">
    <text evidence="1">The sequence shown here is derived from an EMBL/GenBank/DDBJ whole genome shotgun (WGS) entry which is preliminary data.</text>
</comment>
<keyword evidence="2" id="KW-1185">Reference proteome</keyword>
<proteinExistence type="predicted"/>
<dbReference type="EMBL" id="JBHUDL010000010">
    <property type="protein sequence ID" value="MFD1634638.1"/>
    <property type="molecule type" value="Genomic_DNA"/>
</dbReference>
<reference evidence="1 2" key="1">
    <citation type="journal article" date="2019" name="Int. J. Syst. Evol. Microbiol.">
        <title>The Global Catalogue of Microorganisms (GCM) 10K type strain sequencing project: providing services to taxonomists for standard genome sequencing and annotation.</title>
        <authorList>
            <consortium name="The Broad Institute Genomics Platform"/>
            <consortium name="The Broad Institute Genome Sequencing Center for Infectious Disease"/>
            <person name="Wu L."/>
            <person name="Ma J."/>
        </authorList>
    </citation>
    <scope>NUCLEOTIDE SEQUENCE [LARGE SCALE GENOMIC DNA]</scope>
    <source>
        <strain evidence="1 2">CGMCC 1.10594</strain>
    </source>
</reference>
<dbReference type="Proteomes" id="UP001597075">
    <property type="component" value="Unassembled WGS sequence"/>
</dbReference>
<evidence type="ECO:0000313" key="2">
    <source>
        <dbReference type="Proteomes" id="UP001597075"/>
    </source>
</evidence>
<gene>
    <name evidence="1" type="ORF">ACFSBJ_12985</name>
</gene>
<sequence length="316" mass="37336">MTRDLDSEDLDYRALDAPWFYARSNIYERIFRLHTIINEIANYIDELKEFDEAYTDADESVTREQTREAKLAVRQLMEHTDAVKWNFPEIVHESWFSSFTSDLAHAYWRVEEGRFRNPLENEQQLYSLAGEVQRICRNLSDSRQTGFYTHLQDYIERLDWDLNSPTPDRFEDEAREAADLFCLGYYSTALIVLGRAIEKALLDLGETRQIRSVHVYGEERPWSETKFYHKNVALKRVDMPNESGKVLSKRQFHEISILVDYRNNVAHAEYSDISRDKALRQCQNAFDLLREIEEIRDALCDLSDDKIKPITQQKVQ</sequence>
<organism evidence="1 2">
    <name type="scientific">Haloplanus ruber</name>
    <dbReference type="NCBI Taxonomy" id="869892"/>
    <lineage>
        <taxon>Archaea</taxon>
        <taxon>Methanobacteriati</taxon>
        <taxon>Methanobacteriota</taxon>
        <taxon>Stenosarchaea group</taxon>
        <taxon>Halobacteria</taxon>
        <taxon>Halobacteriales</taxon>
        <taxon>Haloferacaceae</taxon>
        <taxon>Haloplanus</taxon>
    </lineage>
</organism>
<evidence type="ECO:0000313" key="1">
    <source>
        <dbReference type="EMBL" id="MFD1634638.1"/>
    </source>
</evidence>
<evidence type="ECO:0008006" key="3">
    <source>
        <dbReference type="Google" id="ProtNLM"/>
    </source>
</evidence>